<sequence>MVSGDGIRVDTQKIEAVQNWSRPTPPTDIRSFLVLADYYRRFVEGFLSISSPLTKLTQKTIKFQWSEAYEKSFQELKKMLTTAPVLTLLEGTQCFVVYCDASRVGLGCVFMQNVKVIAYASIQLKVYEKNYPTHDLELVAVVFSLKI</sequence>
<name>A0AAF0U8A1_SOLVR</name>
<proteinExistence type="predicted"/>
<keyword evidence="3" id="KW-1185">Reference proteome</keyword>
<dbReference type="PANTHER" id="PTHR34072:SF52">
    <property type="entry name" value="RIBONUCLEASE H"/>
    <property type="match status" value="1"/>
</dbReference>
<feature type="domain" description="Reverse transcriptase/retrotransposon-derived protein RNase H-like" evidence="1">
    <location>
        <begin position="65"/>
        <end position="146"/>
    </location>
</feature>
<dbReference type="InterPro" id="IPR043502">
    <property type="entry name" value="DNA/RNA_pol_sf"/>
</dbReference>
<gene>
    <name evidence="2" type="ORF">MTR67_034359</name>
</gene>
<dbReference type="InterPro" id="IPR043128">
    <property type="entry name" value="Rev_trsase/Diguanyl_cyclase"/>
</dbReference>
<dbReference type="SUPFAM" id="SSF56672">
    <property type="entry name" value="DNA/RNA polymerases"/>
    <property type="match status" value="1"/>
</dbReference>
<protein>
    <recommendedName>
        <fullName evidence="1">Reverse transcriptase/retrotransposon-derived protein RNase H-like domain-containing protein</fullName>
    </recommendedName>
</protein>
<accession>A0AAF0U8A1</accession>
<dbReference type="EMBL" id="CP133619">
    <property type="protein sequence ID" value="WMV40974.1"/>
    <property type="molecule type" value="Genomic_DNA"/>
</dbReference>
<dbReference type="InterPro" id="IPR041577">
    <property type="entry name" value="RT_RNaseH_2"/>
</dbReference>
<dbReference type="AlphaFoldDB" id="A0AAF0U8A1"/>
<dbReference type="Pfam" id="PF17919">
    <property type="entry name" value="RT_RNaseH_2"/>
    <property type="match status" value="1"/>
</dbReference>
<evidence type="ECO:0000313" key="2">
    <source>
        <dbReference type="EMBL" id="WMV40974.1"/>
    </source>
</evidence>
<dbReference type="PANTHER" id="PTHR34072">
    <property type="entry name" value="ENZYMATIC POLYPROTEIN-RELATED"/>
    <property type="match status" value="1"/>
</dbReference>
<dbReference type="Gene3D" id="3.30.70.270">
    <property type="match status" value="1"/>
</dbReference>
<dbReference type="FunFam" id="3.30.70.270:FF:000020">
    <property type="entry name" value="Transposon Tf2-6 polyprotein-like Protein"/>
    <property type="match status" value="1"/>
</dbReference>
<organism evidence="2 3">
    <name type="scientific">Solanum verrucosum</name>
    <dbReference type="NCBI Taxonomy" id="315347"/>
    <lineage>
        <taxon>Eukaryota</taxon>
        <taxon>Viridiplantae</taxon>
        <taxon>Streptophyta</taxon>
        <taxon>Embryophyta</taxon>
        <taxon>Tracheophyta</taxon>
        <taxon>Spermatophyta</taxon>
        <taxon>Magnoliopsida</taxon>
        <taxon>eudicotyledons</taxon>
        <taxon>Gunneridae</taxon>
        <taxon>Pentapetalae</taxon>
        <taxon>asterids</taxon>
        <taxon>lamiids</taxon>
        <taxon>Solanales</taxon>
        <taxon>Solanaceae</taxon>
        <taxon>Solanoideae</taxon>
        <taxon>Solaneae</taxon>
        <taxon>Solanum</taxon>
    </lineage>
</organism>
<evidence type="ECO:0000313" key="3">
    <source>
        <dbReference type="Proteomes" id="UP001234989"/>
    </source>
</evidence>
<reference evidence="2" key="1">
    <citation type="submission" date="2023-08" db="EMBL/GenBank/DDBJ databases">
        <title>A de novo genome assembly of Solanum verrucosum Schlechtendal, a Mexican diploid species geographically isolated from the other diploid A-genome species in potato relatives.</title>
        <authorList>
            <person name="Hosaka K."/>
        </authorList>
    </citation>
    <scope>NUCLEOTIDE SEQUENCE</scope>
    <source>
        <tissue evidence="2">Young leaves</tissue>
    </source>
</reference>
<evidence type="ECO:0000259" key="1">
    <source>
        <dbReference type="Pfam" id="PF17919"/>
    </source>
</evidence>
<dbReference type="Proteomes" id="UP001234989">
    <property type="component" value="Chromosome 8"/>
</dbReference>